<accession>A0ABS4RTH9</accession>
<evidence type="ECO:0000313" key="4">
    <source>
        <dbReference type="EMBL" id="MBP2246193.1"/>
    </source>
</evidence>
<proteinExistence type="predicted"/>
<dbReference type="CDD" id="cd11614">
    <property type="entry name" value="SAF_CpaB_FlgA_like"/>
    <property type="match status" value="1"/>
</dbReference>
<keyword evidence="2" id="KW-1133">Transmembrane helix</keyword>
<evidence type="ECO:0000259" key="3">
    <source>
        <dbReference type="SMART" id="SM00858"/>
    </source>
</evidence>
<dbReference type="SMART" id="SM00858">
    <property type="entry name" value="SAF"/>
    <property type="match status" value="1"/>
</dbReference>
<feature type="transmembrane region" description="Helical" evidence="2">
    <location>
        <begin position="12"/>
        <end position="34"/>
    </location>
</feature>
<organism evidence="4 5">
    <name type="scientific">Paenibacillus xylanexedens</name>
    <dbReference type="NCBI Taxonomy" id="528191"/>
    <lineage>
        <taxon>Bacteria</taxon>
        <taxon>Bacillati</taxon>
        <taxon>Bacillota</taxon>
        <taxon>Bacilli</taxon>
        <taxon>Bacillales</taxon>
        <taxon>Paenibacillaceae</taxon>
        <taxon>Paenibacillus</taxon>
    </lineage>
</organism>
<sequence length="344" mass="38700">MSKIRFRQKQLLLSASIGGAIILFVCVIAGYFIIDYIQGRYVERTLQIEQQLQDAQKKLNEDKMKVIVLNDDHKAGDLITEDDVSSLVVPVSTVPQNTVEQAEIVGKRIKIDVQKNSIITTPMLFEDGITPNDLRNQEFSLVQLPLKLKKDEFVDVRIRFATGQDYIVLSKKRVEDLNNGTIWYKMTEKEILTMSSAIVDAYINDASIYALSYVDPYMQDGAIINYPSNPKVLDLIESNPNIIGLATTALERQVRAKLEQDLQSMSDEDRQKYISGRNTTEMNSREYITETEGQGSGTTSQQDNSLMNENSEDMNQQSNTGNTPNSTSDSGSIFNDSNTREPAQ</sequence>
<dbReference type="Proteomes" id="UP000810207">
    <property type="component" value="Unassembled WGS sequence"/>
</dbReference>
<feature type="domain" description="SAF" evidence="3">
    <location>
        <begin position="64"/>
        <end position="125"/>
    </location>
</feature>
<feature type="compositionally biased region" description="Polar residues" evidence="1">
    <location>
        <begin position="303"/>
        <end position="344"/>
    </location>
</feature>
<reference evidence="4 5" key="1">
    <citation type="submission" date="2021-03" db="EMBL/GenBank/DDBJ databases">
        <title>Genomic Encyclopedia of Type Strains, Phase IV (KMG-IV): sequencing the most valuable type-strain genomes for metagenomic binning, comparative biology and taxonomic classification.</title>
        <authorList>
            <person name="Goeker M."/>
        </authorList>
    </citation>
    <scope>NUCLEOTIDE SEQUENCE [LARGE SCALE GENOMIC DNA]</scope>
    <source>
        <strain evidence="4 5">DSM 21292</strain>
    </source>
</reference>
<keyword evidence="2" id="KW-0472">Membrane</keyword>
<dbReference type="RefSeq" id="WP_211082918.1">
    <property type="nucleotide sequence ID" value="NZ_CBCSLC010000042.1"/>
</dbReference>
<protein>
    <recommendedName>
        <fullName evidence="3">SAF domain-containing protein</fullName>
    </recommendedName>
</protein>
<keyword evidence="5" id="KW-1185">Reference proteome</keyword>
<dbReference type="EMBL" id="JAGIKV010000009">
    <property type="protein sequence ID" value="MBP2246193.1"/>
    <property type="molecule type" value="Genomic_DNA"/>
</dbReference>
<evidence type="ECO:0000313" key="5">
    <source>
        <dbReference type="Proteomes" id="UP000810207"/>
    </source>
</evidence>
<dbReference type="Pfam" id="PF08666">
    <property type="entry name" value="SAF"/>
    <property type="match status" value="1"/>
</dbReference>
<evidence type="ECO:0000256" key="2">
    <source>
        <dbReference type="SAM" id="Phobius"/>
    </source>
</evidence>
<feature type="region of interest" description="Disordered" evidence="1">
    <location>
        <begin position="261"/>
        <end position="344"/>
    </location>
</feature>
<gene>
    <name evidence="4" type="ORF">J2Z28_002824</name>
</gene>
<dbReference type="InterPro" id="IPR013974">
    <property type="entry name" value="SAF"/>
</dbReference>
<name>A0ABS4RTH9_PAEXY</name>
<feature type="compositionally biased region" description="Low complexity" evidence="1">
    <location>
        <begin position="290"/>
        <end position="302"/>
    </location>
</feature>
<comment type="caution">
    <text evidence="4">The sequence shown here is derived from an EMBL/GenBank/DDBJ whole genome shotgun (WGS) entry which is preliminary data.</text>
</comment>
<keyword evidence="2" id="KW-0812">Transmembrane</keyword>
<evidence type="ECO:0000256" key="1">
    <source>
        <dbReference type="SAM" id="MobiDB-lite"/>
    </source>
</evidence>